<accession>A0ABT8DWJ3</accession>
<comment type="caution">
    <text evidence="3">The sequence shown here is derived from an EMBL/GenBank/DDBJ whole genome shotgun (WGS) entry which is preliminary data.</text>
</comment>
<protein>
    <submittedName>
        <fullName evidence="3">MBL fold metallo-hydrolase</fullName>
    </submittedName>
</protein>
<keyword evidence="4" id="KW-1185">Reference proteome</keyword>
<evidence type="ECO:0000313" key="4">
    <source>
        <dbReference type="Proteomes" id="UP001228044"/>
    </source>
</evidence>
<dbReference type="RefSeq" id="WP_290359574.1">
    <property type="nucleotide sequence ID" value="NZ_JAUHHC010000003.1"/>
</dbReference>
<feature type="compositionally biased region" description="Basic and acidic residues" evidence="1">
    <location>
        <begin position="1"/>
        <end position="19"/>
    </location>
</feature>
<evidence type="ECO:0000313" key="3">
    <source>
        <dbReference type="EMBL" id="MDN3921274.1"/>
    </source>
</evidence>
<name>A0ABT8DWJ3_9BURK</name>
<organism evidence="3 4">
    <name type="scientific">Roseateles violae</name>
    <dbReference type="NCBI Taxonomy" id="3058042"/>
    <lineage>
        <taxon>Bacteria</taxon>
        <taxon>Pseudomonadati</taxon>
        <taxon>Pseudomonadota</taxon>
        <taxon>Betaproteobacteria</taxon>
        <taxon>Burkholderiales</taxon>
        <taxon>Sphaerotilaceae</taxon>
        <taxon>Roseateles</taxon>
    </lineage>
</organism>
<dbReference type="InterPro" id="IPR024884">
    <property type="entry name" value="NAPE-PLD"/>
</dbReference>
<dbReference type="SUPFAM" id="SSF56281">
    <property type="entry name" value="Metallo-hydrolase/oxidoreductase"/>
    <property type="match status" value="1"/>
</dbReference>
<dbReference type="InterPro" id="IPR001279">
    <property type="entry name" value="Metallo-B-lactamas"/>
</dbReference>
<dbReference type="InterPro" id="IPR036866">
    <property type="entry name" value="RibonucZ/Hydroxyglut_hydro"/>
</dbReference>
<evidence type="ECO:0000259" key="2">
    <source>
        <dbReference type="Pfam" id="PF12706"/>
    </source>
</evidence>
<dbReference type="PANTHER" id="PTHR15032:SF4">
    <property type="entry name" value="N-ACYL-PHOSPHATIDYLETHANOLAMINE-HYDROLYZING PHOSPHOLIPASE D"/>
    <property type="match status" value="1"/>
</dbReference>
<sequence length="364" mass="40173">MSDRSDSSKSDAPPRHHGADGVFQNNYQRFEAKGLAELLRWRLEARREGRPRPPLAPIPQCAPELDFIAANSGGAQTPAVTWIGHATALAQLGGLNLLTDPIFSERASPLGFVGPKRQQPPGLTLAQLPSIDLVLVSHNHYDHLDEASVRALARQGGRGGEGPLFVVPLGLAAWFQRCGIARVVELDWWQGHRMQSSAGEIELVLVPAQHWSGRGLGDRMKTLWGGFALFAPDCHLFYAGDTGYSRDFADMRQRFAGRQSEPQGGGFDIALLPIGAYEPRWFMRTQHVNVEEAIRIHRDLGAKRSLGLHWGTFALSDEALDEPPRELARQRAAQDLAQDEFFTLAIGETRRLPPRKPISPDRAG</sequence>
<proteinExistence type="predicted"/>
<feature type="domain" description="Metallo-beta-lactamase" evidence="2">
    <location>
        <begin position="96"/>
        <end position="310"/>
    </location>
</feature>
<dbReference type="EMBL" id="JAUHHC010000003">
    <property type="protein sequence ID" value="MDN3921274.1"/>
    <property type="molecule type" value="Genomic_DNA"/>
</dbReference>
<dbReference type="Gene3D" id="3.60.15.10">
    <property type="entry name" value="Ribonuclease Z/Hydroxyacylglutathione hydrolase-like"/>
    <property type="match status" value="1"/>
</dbReference>
<dbReference type="PIRSF" id="PIRSF038896">
    <property type="entry name" value="NAPE-PLD"/>
    <property type="match status" value="1"/>
</dbReference>
<reference evidence="3 4" key="1">
    <citation type="submission" date="2023-06" db="EMBL/GenBank/DDBJ databases">
        <title>Pelomonas sp. PFR6 16S ribosomal RNA gene Genome sequencing and assembly.</title>
        <authorList>
            <person name="Woo H."/>
        </authorList>
    </citation>
    <scope>NUCLEOTIDE SEQUENCE [LARGE SCALE GENOMIC DNA]</scope>
    <source>
        <strain evidence="3 4">PFR6</strain>
    </source>
</reference>
<evidence type="ECO:0000256" key="1">
    <source>
        <dbReference type="SAM" id="MobiDB-lite"/>
    </source>
</evidence>
<gene>
    <name evidence="3" type="ORF">QWJ38_13355</name>
</gene>
<dbReference type="Pfam" id="PF12706">
    <property type="entry name" value="Lactamase_B_2"/>
    <property type="match status" value="1"/>
</dbReference>
<dbReference type="Proteomes" id="UP001228044">
    <property type="component" value="Unassembled WGS sequence"/>
</dbReference>
<dbReference type="PANTHER" id="PTHR15032">
    <property type="entry name" value="N-ACYL-PHOSPHATIDYLETHANOLAMINE-HYDROLYZING PHOSPHOLIPASE D"/>
    <property type="match status" value="1"/>
</dbReference>
<feature type="region of interest" description="Disordered" evidence="1">
    <location>
        <begin position="1"/>
        <end position="24"/>
    </location>
</feature>